<dbReference type="OrthoDB" id="5501559at2"/>
<sequence length="438" mass="49682">MTPNPTIMQAVEKLGYRVTVGDVSSQAGLNLAEAGQGLLALASDAGGHLQVAETGDIVYEFPRNFRDVLRNKYFQMRLREWWKKVWEVLFYLIRISFAIFLIVSIVLITITIFIIVTASNSDRDGNSRGSSSRGGGLFFFPFPDLFWYFSPNYRDRQQERQYQRHQQTSQESNMNFFEAVFSFLFGDGNPNANLEERRWQEIGAVIRNNQGAVVAEQIAPYLDNLGESYTQDYEDYMLPVLIRFNGQPEVSPEGQIVYYFPELQVKATKTLHHSVPTHLEEYPWRFSAASSGQIMLAAGLGVLNFVAALILGGLIADGTAAAQLGGLVAFVEGIYWLLLGYGTGFLGVPLVRYFWIQWRNKKIAARNRDRLSRSRLLTNPDDALERKIEYAQQFATEKVIGSEDLVYSSETDLIDQEIDRSAQIDAEWQRRLKEGSGE</sequence>
<dbReference type="RefSeq" id="WP_063872632.1">
    <property type="nucleotide sequence ID" value="NZ_CAWMRI010000121.1"/>
</dbReference>
<dbReference type="PANTHER" id="PTHR47380:SF4">
    <property type="entry name" value="OS02G0533000 PROTEIN"/>
    <property type="match status" value="1"/>
</dbReference>
<accession>A0A166JPQ5</accession>
<keyword evidence="1" id="KW-0472">Membrane</keyword>
<dbReference type="EMBL" id="LWAJ01000121">
    <property type="protein sequence ID" value="KZL49981.1"/>
    <property type="molecule type" value="Genomic_DNA"/>
</dbReference>
<reference evidence="2 3" key="1">
    <citation type="submission" date="2016-04" db="EMBL/GenBank/DDBJ databases">
        <title>Draft Genome Assembly of the Bloom-forming Cyanobacterium Nodularia spumigena Strain CENA596 in Shrimp Production Ponds.</title>
        <authorList>
            <person name="Popin R.V."/>
            <person name="Rigonato J."/>
            <person name="Abreu V.A."/>
            <person name="Andreote A.P."/>
            <person name="Silveira S.B."/>
            <person name="Odebrecht C."/>
            <person name="Fiore M.F."/>
        </authorList>
    </citation>
    <scope>NUCLEOTIDE SEQUENCE [LARGE SCALE GENOMIC DNA]</scope>
    <source>
        <strain evidence="2 3">CENA596</strain>
    </source>
</reference>
<feature type="transmembrane region" description="Helical" evidence="1">
    <location>
        <begin position="88"/>
        <end position="116"/>
    </location>
</feature>
<name>A0A166JPQ5_NODSP</name>
<feature type="transmembrane region" description="Helical" evidence="1">
    <location>
        <begin position="136"/>
        <end position="153"/>
    </location>
</feature>
<feature type="transmembrane region" description="Helical" evidence="1">
    <location>
        <begin position="294"/>
        <end position="315"/>
    </location>
</feature>
<protein>
    <submittedName>
        <fullName evidence="2">Uncharacterized protein</fullName>
    </submittedName>
</protein>
<evidence type="ECO:0000313" key="3">
    <source>
        <dbReference type="Proteomes" id="UP000076555"/>
    </source>
</evidence>
<keyword evidence="1" id="KW-0812">Transmembrane</keyword>
<feature type="transmembrane region" description="Helical" evidence="1">
    <location>
        <begin position="335"/>
        <end position="356"/>
    </location>
</feature>
<keyword evidence="1" id="KW-1133">Transmembrane helix</keyword>
<evidence type="ECO:0000256" key="1">
    <source>
        <dbReference type="SAM" id="Phobius"/>
    </source>
</evidence>
<comment type="caution">
    <text evidence="2">The sequence shown here is derived from an EMBL/GenBank/DDBJ whole genome shotgun (WGS) entry which is preliminary data.</text>
</comment>
<gene>
    <name evidence="2" type="ORF">A2T98_09885</name>
</gene>
<dbReference type="PANTHER" id="PTHR47380">
    <property type="entry name" value="OS02G0533000 PROTEIN"/>
    <property type="match status" value="1"/>
</dbReference>
<dbReference type="InterPro" id="IPR044200">
    <property type="entry name" value="At5g03900-like"/>
</dbReference>
<dbReference type="AlphaFoldDB" id="A0A166JPQ5"/>
<dbReference type="Proteomes" id="UP000076555">
    <property type="component" value="Unassembled WGS sequence"/>
</dbReference>
<organism evidence="2 3">
    <name type="scientific">Nodularia spumigena CENA596</name>
    <dbReference type="NCBI Taxonomy" id="1819295"/>
    <lineage>
        <taxon>Bacteria</taxon>
        <taxon>Bacillati</taxon>
        <taxon>Cyanobacteriota</taxon>
        <taxon>Cyanophyceae</taxon>
        <taxon>Nostocales</taxon>
        <taxon>Nodulariaceae</taxon>
        <taxon>Nodularia</taxon>
    </lineage>
</organism>
<evidence type="ECO:0000313" key="2">
    <source>
        <dbReference type="EMBL" id="KZL49981.1"/>
    </source>
</evidence>
<proteinExistence type="predicted"/>